<feature type="transmembrane region" description="Helical" evidence="1">
    <location>
        <begin position="189"/>
        <end position="208"/>
    </location>
</feature>
<dbReference type="EMBL" id="CH940647">
    <property type="protein sequence ID" value="KRF83974.1"/>
    <property type="molecule type" value="Genomic_DNA"/>
</dbReference>
<dbReference type="InterPro" id="IPR031962">
    <property type="entry name" value="DUF4781"/>
</dbReference>
<proteinExistence type="predicted"/>
<evidence type="ECO:0000313" key="5">
    <source>
        <dbReference type="Proteomes" id="UP000008792"/>
    </source>
</evidence>
<reference evidence="3 5" key="1">
    <citation type="journal article" date="2007" name="Nature">
        <title>Evolution of genes and genomes on the Drosophila phylogeny.</title>
        <authorList>
            <consortium name="Drosophila 12 Genomes Consortium"/>
            <person name="Clark A.G."/>
            <person name="Eisen M.B."/>
            <person name="Smith D.R."/>
            <person name="Bergman C.M."/>
            <person name="Oliver B."/>
            <person name="Markow T.A."/>
            <person name="Kaufman T.C."/>
            <person name="Kellis M."/>
            <person name="Gelbart W."/>
            <person name="Iyer V.N."/>
            <person name="Pollard D.A."/>
            <person name="Sackton T.B."/>
            <person name="Larracuente A.M."/>
            <person name="Singh N.D."/>
            <person name="Abad J.P."/>
            <person name="Abt D.N."/>
            <person name="Adryan B."/>
            <person name="Aguade M."/>
            <person name="Akashi H."/>
            <person name="Anderson W.W."/>
            <person name="Aquadro C.F."/>
            <person name="Ardell D.H."/>
            <person name="Arguello R."/>
            <person name="Artieri C.G."/>
            <person name="Barbash D.A."/>
            <person name="Barker D."/>
            <person name="Barsanti P."/>
            <person name="Batterham P."/>
            <person name="Batzoglou S."/>
            <person name="Begun D."/>
            <person name="Bhutkar A."/>
            <person name="Blanco E."/>
            <person name="Bosak S.A."/>
            <person name="Bradley R.K."/>
            <person name="Brand A.D."/>
            <person name="Brent M.R."/>
            <person name="Brooks A.N."/>
            <person name="Brown R.H."/>
            <person name="Butlin R.K."/>
            <person name="Caggese C."/>
            <person name="Calvi B.R."/>
            <person name="Bernardo de Carvalho A."/>
            <person name="Caspi A."/>
            <person name="Castrezana S."/>
            <person name="Celniker S.E."/>
            <person name="Chang J.L."/>
            <person name="Chapple C."/>
            <person name="Chatterji S."/>
            <person name="Chinwalla A."/>
            <person name="Civetta A."/>
            <person name="Clifton S.W."/>
            <person name="Comeron J.M."/>
            <person name="Costello J.C."/>
            <person name="Coyne J.A."/>
            <person name="Daub J."/>
            <person name="David R.G."/>
            <person name="Delcher A.L."/>
            <person name="Delehaunty K."/>
            <person name="Do C.B."/>
            <person name="Ebling H."/>
            <person name="Edwards K."/>
            <person name="Eickbush T."/>
            <person name="Evans J.D."/>
            <person name="Filipski A."/>
            <person name="Findeiss S."/>
            <person name="Freyhult E."/>
            <person name="Fulton L."/>
            <person name="Fulton R."/>
            <person name="Garcia A.C."/>
            <person name="Gardiner A."/>
            <person name="Garfield D.A."/>
            <person name="Garvin B.E."/>
            <person name="Gibson G."/>
            <person name="Gilbert D."/>
            <person name="Gnerre S."/>
            <person name="Godfrey J."/>
            <person name="Good R."/>
            <person name="Gotea V."/>
            <person name="Gravely B."/>
            <person name="Greenberg A.J."/>
            <person name="Griffiths-Jones S."/>
            <person name="Gross S."/>
            <person name="Guigo R."/>
            <person name="Gustafson E.A."/>
            <person name="Haerty W."/>
            <person name="Hahn M.W."/>
            <person name="Halligan D.L."/>
            <person name="Halpern A.L."/>
            <person name="Halter G.M."/>
            <person name="Han M.V."/>
            <person name="Heger A."/>
            <person name="Hillier L."/>
            <person name="Hinrichs A.S."/>
            <person name="Holmes I."/>
            <person name="Hoskins R.A."/>
            <person name="Hubisz M.J."/>
            <person name="Hultmark D."/>
            <person name="Huntley M.A."/>
            <person name="Jaffe D.B."/>
            <person name="Jagadeeshan S."/>
            <person name="Jeck W.R."/>
            <person name="Johnson J."/>
            <person name="Jones C.D."/>
            <person name="Jordan W.C."/>
            <person name="Karpen G.H."/>
            <person name="Kataoka E."/>
            <person name="Keightley P.D."/>
            <person name="Kheradpour P."/>
            <person name="Kirkness E.F."/>
            <person name="Koerich L.B."/>
            <person name="Kristiansen K."/>
            <person name="Kudrna D."/>
            <person name="Kulathinal R.J."/>
            <person name="Kumar S."/>
            <person name="Kwok R."/>
            <person name="Lander E."/>
            <person name="Langley C.H."/>
            <person name="Lapoint R."/>
            <person name="Lazzaro B.P."/>
            <person name="Lee S.J."/>
            <person name="Levesque L."/>
            <person name="Li R."/>
            <person name="Lin C.F."/>
            <person name="Lin M.F."/>
            <person name="Lindblad-Toh K."/>
            <person name="Llopart A."/>
            <person name="Long M."/>
            <person name="Low L."/>
            <person name="Lozovsky E."/>
            <person name="Lu J."/>
            <person name="Luo M."/>
            <person name="Machado C.A."/>
            <person name="Makalowski W."/>
            <person name="Marzo M."/>
            <person name="Matsuda M."/>
            <person name="Matzkin L."/>
            <person name="McAllister B."/>
            <person name="McBride C.S."/>
            <person name="McKernan B."/>
            <person name="McKernan K."/>
            <person name="Mendez-Lago M."/>
            <person name="Minx P."/>
            <person name="Mollenhauer M.U."/>
            <person name="Montooth K."/>
            <person name="Mount S.M."/>
            <person name="Mu X."/>
            <person name="Myers E."/>
            <person name="Negre B."/>
            <person name="Newfeld S."/>
            <person name="Nielsen R."/>
            <person name="Noor M.A."/>
            <person name="O'Grady P."/>
            <person name="Pachter L."/>
            <person name="Papaceit M."/>
            <person name="Parisi M.J."/>
            <person name="Parisi M."/>
            <person name="Parts L."/>
            <person name="Pedersen J.S."/>
            <person name="Pesole G."/>
            <person name="Phillippy A.M."/>
            <person name="Ponting C.P."/>
            <person name="Pop M."/>
            <person name="Porcelli D."/>
            <person name="Powell J.R."/>
            <person name="Prohaska S."/>
            <person name="Pruitt K."/>
            <person name="Puig M."/>
            <person name="Quesneville H."/>
            <person name="Ram K.R."/>
            <person name="Rand D."/>
            <person name="Rasmussen M.D."/>
            <person name="Reed L.K."/>
            <person name="Reenan R."/>
            <person name="Reily A."/>
            <person name="Remington K.A."/>
            <person name="Rieger T.T."/>
            <person name="Ritchie M.G."/>
            <person name="Robin C."/>
            <person name="Rogers Y.H."/>
            <person name="Rohde C."/>
            <person name="Rozas J."/>
            <person name="Rubenfield M.J."/>
            <person name="Ruiz A."/>
            <person name="Russo S."/>
            <person name="Salzberg S.L."/>
            <person name="Sanchez-Gracia A."/>
            <person name="Saranga D.J."/>
            <person name="Sato H."/>
            <person name="Schaeffer S.W."/>
            <person name="Schatz M.C."/>
            <person name="Schlenke T."/>
            <person name="Schwartz R."/>
            <person name="Segarra C."/>
            <person name="Singh R.S."/>
            <person name="Sirot L."/>
            <person name="Sirota M."/>
            <person name="Sisneros N.B."/>
            <person name="Smith C.D."/>
            <person name="Smith T.F."/>
            <person name="Spieth J."/>
            <person name="Stage D.E."/>
            <person name="Stark A."/>
            <person name="Stephan W."/>
            <person name="Strausberg R.L."/>
            <person name="Strempel S."/>
            <person name="Sturgill D."/>
            <person name="Sutton G."/>
            <person name="Sutton G.G."/>
            <person name="Tao W."/>
            <person name="Teichmann S."/>
            <person name="Tobari Y.N."/>
            <person name="Tomimura Y."/>
            <person name="Tsolas J.M."/>
            <person name="Valente V.L."/>
            <person name="Venter E."/>
            <person name="Venter J.C."/>
            <person name="Vicario S."/>
            <person name="Vieira F.G."/>
            <person name="Vilella A.J."/>
            <person name="Villasante A."/>
            <person name="Walenz B."/>
            <person name="Wang J."/>
            <person name="Wasserman M."/>
            <person name="Watts T."/>
            <person name="Wilson D."/>
            <person name="Wilson R.K."/>
            <person name="Wing R.A."/>
            <person name="Wolfner M.F."/>
            <person name="Wong A."/>
            <person name="Wong G.K."/>
            <person name="Wu C.I."/>
            <person name="Wu G."/>
            <person name="Yamamoto D."/>
            <person name="Yang H.P."/>
            <person name="Yang S.P."/>
            <person name="Yorke J.A."/>
            <person name="Yoshida K."/>
            <person name="Zdobnov E."/>
            <person name="Zhang P."/>
            <person name="Zhang Y."/>
            <person name="Zimin A.V."/>
            <person name="Baldwin J."/>
            <person name="Abdouelleil A."/>
            <person name="Abdulkadir J."/>
            <person name="Abebe A."/>
            <person name="Abera B."/>
            <person name="Abreu J."/>
            <person name="Acer S.C."/>
            <person name="Aftuck L."/>
            <person name="Alexander A."/>
            <person name="An P."/>
            <person name="Anderson E."/>
            <person name="Anderson S."/>
            <person name="Arachi H."/>
            <person name="Azer M."/>
            <person name="Bachantsang P."/>
            <person name="Barry A."/>
            <person name="Bayul T."/>
            <person name="Berlin A."/>
            <person name="Bessette D."/>
            <person name="Bloom T."/>
            <person name="Blye J."/>
            <person name="Boguslavskiy L."/>
            <person name="Bonnet C."/>
            <person name="Boukhgalter B."/>
            <person name="Bourzgui I."/>
            <person name="Brown A."/>
            <person name="Cahill P."/>
            <person name="Channer S."/>
            <person name="Cheshatsang Y."/>
            <person name="Chuda L."/>
            <person name="Citroen M."/>
            <person name="Collymore A."/>
            <person name="Cooke P."/>
            <person name="Costello M."/>
            <person name="D'Aco K."/>
            <person name="Daza R."/>
            <person name="De Haan G."/>
            <person name="DeGray S."/>
            <person name="DeMaso C."/>
            <person name="Dhargay N."/>
            <person name="Dooley K."/>
            <person name="Dooley E."/>
            <person name="Doricent M."/>
            <person name="Dorje P."/>
            <person name="Dorjee K."/>
            <person name="Dupes A."/>
            <person name="Elong R."/>
            <person name="Falk J."/>
            <person name="Farina A."/>
            <person name="Faro S."/>
            <person name="Ferguson D."/>
            <person name="Fisher S."/>
            <person name="Foley C.D."/>
            <person name="Franke A."/>
            <person name="Friedrich D."/>
            <person name="Gadbois L."/>
            <person name="Gearin G."/>
            <person name="Gearin C.R."/>
            <person name="Giannoukos G."/>
            <person name="Goode T."/>
            <person name="Graham J."/>
            <person name="Grandbois E."/>
            <person name="Grewal S."/>
            <person name="Gyaltsen K."/>
            <person name="Hafez N."/>
            <person name="Hagos B."/>
            <person name="Hall J."/>
            <person name="Henson C."/>
            <person name="Hollinger A."/>
            <person name="Honan T."/>
            <person name="Huard M.D."/>
            <person name="Hughes L."/>
            <person name="Hurhula B."/>
            <person name="Husby M.E."/>
            <person name="Kamat A."/>
            <person name="Kanga B."/>
            <person name="Kashin S."/>
            <person name="Khazanovich D."/>
            <person name="Kisner P."/>
            <person name="Lance K."/>
            <person name="Lara M."/>
            <person name="Lee W."/>
            <person name="Lennon N."/>
            <person name="Letendre F."/>
            <person name="LeVine R."/>
            <person name="Lipovsky A."/>
            <person name="Liu X."/>
            <person name="Liu J."/>
            <person name="Liu S."/>
            <person name="Lokyitsang T."/>
            <person name="Lokyitsang Y."/>
            <person name="Lubonja R."/>
            <person name="Lui A."/>
            <person name="MacDonald P."/>
            <person name="Magnisalis V."/>
            <person name="Maru K."/>
            <person name="Matthews C."/>
            <person name="McCusker W."/>
            <person name="McDonough S."/>
            <person name="Mehta T."/>
            <person name="Meldrim J."/>
            <person name="Meneus L."/>
            <person name="Mihai O."/>
            <person name="Mihalev A."/>
            <person name="Mihova T."/>
            <person name="Mittelman R."/>
            <person name="Mlenga V."/>
            <person name="Montmayeur A."/>
            <person name="Mulrain L."/>
            <person name="Navidi A."/>
            <person name="Naylor J."/>
            <person name="Negash T."/>
            <person name="Nguyen T."/>
            <person name="Nguyen N."/>
            <person name="Nicol R."/>
            <person name="Norbu C."/>
            <person name="Norbu N."/>
            <person name="Novod N."/>
            <person name="O'Neill B."/>
            <person name="Osman S."/>
            <person name="Markiewicz E."/>
            <person name="Oyono O.L."/>
            <person name="Patti C."/>
            <person name="Phunkhang P."/>
            <person name="Pierre F."/>
            <person name="Priest M."/>
            <person name="Raghuraman S."/>
            <person name="Rege F."/>
            <person name="Reyes R."/>
            <person name="Rise C."/>
            <person name="Rogov P."/>
            <person name="Ross K."/>
            <person name="Ryan E."/>
            <person name="Settipalli S."/>
            <person name="Shea T."/>
            <person name="Sherpa N."/>
            <person name="Shi L."/>
            <person name="Shih D."/>
            <person name="Sparrow T."/>
            <person name="Spaulding J."/>
            <person name="Stalker J."/>
            <person name="Stange-Thomann N."/>
            <person name="Stavropoulos S."/>
            <person name="Stone C."/>
            <person name="Strader C."/>
            <person name="Tesfaye S."/>
            <person name="Thomson T."/>
            <person name="Thoulutsang Y."/>
            <person name="Thoulutsang D."/>
            <person name="Topham K."/>
            <person name="Topping I."/>
            <person name="Tsamla T."/>
            <person name="Vassiliev H."/>
            <person name="Vo A."/>
            <person name="Wangchuk T."/>
            <person name="Wangdi T."/>
            <person name="Weiand M."/>
            <person name="Wilkinson J."/>
            <person name="Wilson A."/>
            <person name="Yadav S."/>
            <person name="Young G."/>
            <person name="Yu Q."/>
            <person name="Zembek L."/>
            <person name="Zhong D."/>
            <person name="Zimmer A."/>
            <person name="Zwirko Z."/>
            <person name="Jaffe D.B."/>
            <person name="Alvarez P."/>
            <person name="Brockman W."/>
            <person name="Butler J."/>
            <person name="Chin C."/>
            <person name="Gnerre S."/>
            <person name="Grabherr M."/>
            <person name="Kleber M."/>
            <person name="Mauceli E."/>
            <person name="MacCallum I."/>
        </authorList>
    </citation>
    <scope>NUCLEOTIDE SEQUENCE [LARGE SCALE GENOMIC DNA]</scope>
    <source>
        <strain evidence="3">TSC#15010-1051.87</strain>
        <strain evidence="5">Tucson 15010-1051.87</strain>
    </source>
</reference>
<evidence type="ECO:0000313" key="3">
    <source>
        <dbReference type="EMBL" id="EDW68704.1"/>
    </source>
</evidence>
<dbReference type="eggNOG" id="ENOG502S29Y">
    <property type="taxonomic scope" value="Eukaryota"/>
</dbReference>
<dbReference type="STRING" id="7244.B4LBS7"/>
<evidence type="ECO:0000313" key="4">
    <source>
        <dbReference type="EMBL" id="KRF83974.1"/>
    </source>
</evidence>
<dbReference type="EMBL" id="CH940647">
    <property type="protein sequence ID" value="EDW68704.1"/>
    <property type="molecule type" value="Genomic_DNA"/>
</dbReference>
<keyword evidence="1" id="KW-1133">Transmembrane helix</keyword>
<dbReference type="InParanoid" id="B4LBS7"/>
<feature type="domain" description="DUF4781" evidence="2">
    <location>
        <begin position="103"/>
        <end position="396"/>
    </location>
</feature>
<dbReference type="Proteomes" id="UP000008792">
    <property type="component" value="Unassembled WGS sequence"/>
</dbReference>
<dbReference type="OrthoDB" id="6512497at2759"/>
<dbReference type="PANTHER" id="PTHR21115:SF0">
    <property type="entry name" value="GH06117P-RELATED"/>
    <property type="match status" value="1"/>
</dbReference>
<reference evidence="3" key="3">
    <citation type="submission" date="2008-06" db="EMBL/GenBank/DDBJ databases">
        <authorList>
            <consortium name="FlyBase"/>
        </authorList>
    </citation>
    <scope>NUCLEOTIDE SEQUENCE</scope>
    <source>
        <strain evidence="3">TSC#15010-1051.87</strain>
    </source>
</reference>
<dbReference type="HOGENOM" id="CLU_033017_0_0_1"/>
<sequence>MTRSVYEVQRDFALSSGLRSEIIWDALAPDQGEVLMQKIEHLISGNTAKRSKTLARRRQKVFENVWRQRRYTNRMLLSAIIYVLVTPETDPELALHATSYSCHPVIRTRKCMREDSENSDNCCMIFIDEHGRVYANWRQYVYNNTLPKGTMIAPCQGIYRLTNDEDNGVHLMVHATPASKRALLKAGDALATVGGLAASVPVAAALALPVAPTILLAATVVGVTAAAYSTVRSVNCLHDRRQHGQSISLLDNESRNSWLGVAGGVVGLGAAGASTALSVARTEVNAAAQLAVKGINVSSIVLSGTGVANGVYDLYSKISDDQPLSSLDVLQIAASLVIFTHSINNLRLAKQATDGQSLRHAVSNQTRQVFGQIAEESAKLHSDCAGQKFDMVRTLNDIPFKEALLGMHKIHKHLSEGAATLAALGATLISQDPDGQVHINVDALTERFGDKFVQHIGHVGSLLDVLDALAKYFGEQSIQLLLQLVRKFLEEYLDGIERSLNTFLSTESVLYRILMQCINNYENFTFEFLVEHRDEILTVVSKYFEAMQPIDAQSSRRIKCDDCQGVYYTCDI</sequence>
<name>B4LBS7_DROVI</name>
<feature type="transmembrane region" description="Helical" evidence="1">
    <location>
        <begin position="214"/>
        <end position="231"/>
    </location>
</feature>
<evidence type="ECO:0000259" key="2">
    <source>
        <dbReference type="Pfam" id="PF16013"/>
    </source>
</evidence>
<keyword evidence="1" id="KW-0472">Membrane</keyword>
<gene>
    <name evidence="3" type="primary">Dvir\GJ12547</name>
    <name evidence="3" type="ORF">Dvir_GJ12547</name>
</gene>
<organism evidence="3 5">
    <name type="scientific">Drosophila virilis</name>
    <name type="common">Fruit fly</name>
    <dbReference type="NCBI Taxonomy" id="7244"/>
    <lineage>
        <taxon>Eukaryota</taxon>
        <taxon>Metazoa</taxon>
        <taxon>Ecdysozoa</taxon>
        <taxon>Arthropoda</taxon>
        <taxon>Hexapoda</taxon>
        <taxon>Insecta</taxon>
        <taxon>Pterygota</taxon>
        <taxon>Neoptera</taxon>
        <taxon>Endopterygota</taxon>
        <taxon>Diptera</taxon>
        <taxon>Brachycera</taxon>
        <taxon>Muscomorpha</taxon>
        <taxon>Ephydroidea</taxon>
        <taxon>Drosophilidae</taxon>
        <taxon>Drosophila</taxon>
    </lineage>
</organism>
<protein>
    <submittedName>
        <fullName evidence="3">Uncharacterized protein, isoform A</fullName>
    </submittedName>
    <submittedName>
        <fullName evidence="4">Uncharacterized protein, isoform B</fullName>
    </submittedName>
</protein>
<evidence type="ECO:0000256" key="1">
    <source>
        <dbReference type="SAM" id="Phobius"/>
    </source>
</evidence>
<keyword evidence="1" id="KW-0812">Transmembrane</keyword>
<reference evidence="3" key="2">
    <citation type="journal article" date="2008" name="Bioinformatics">
        <title>Assembly reconciliation.</title>
        <authorList>
            <person name="Zimin A.V."/>
            <person name="Smith D.R."/>
            <person name="Sutton G."/>
            <person name="Yorke J.A."/>
        </authorList>
    </citation>
    <scope>NUCLEOTIDE SEQUENCE</scope>
    <source>
        <strain evidence="3">TSC#15010-1051.87</strain>
    </source>
</reference>
<keyword evidence="5" id="KW-1185">Reference proteome</keyword>
<dbReference type="OMA" id="NCCMIFI"/>
<dbReference type="PANTHER" id="PTHR21115">
    <property type="entry name" value="GH06117P-RELATED"/>
    <property type="match status" value="1"/>
</dbReference>
<dbReference type="AlphaFoldDB" id="B4LBS7"/>
<accession>B4LBS7</accession>
<dbReference type="Pfam" id="PF16013">
    <property type="entry name" value="DUF4781"/>
    <property type="match status" value="1"/>
</dbReference>